<feature type="compositionally biased region" description="Pro residues" evidence="6">
    <location>
        <begin position="664"/>
        <end position="681"/>
    </location>
</feature>
<comment type="caution">
    <text evidence="9">The sequence shown here is derived from an EMBL/GenBank/DDBJ whole genome shotgun (WGS) entry which is preliminary data.</text>
</comment>
<dbReference type="Gene3D" id="1.10.10.10">
    <property type="entry name" value="Winged helix-like DNA-binding domain superfamily/Winged helix DNA-binding domain"/>
    <property type="match status" value="1"/>
</dbReference>
<dbReference type="NCBIfam" id="TIGR02937">
    <property type="entry name" value="sigma70-ECF"/>
    <property type="match status" value="1"/>
</dbReference>
<keyword evidence="4" id="KW-0238">DNA-binding</keyword>
<feature type="region of interest" description="Disordered" evidence="6">
    <location>
        <begin position="642"/>
        <end position="746"/>
    </location>
</feature>
<dbReference type="Pfam" id="PF13490">
    <property type="entry name" value="zf-HC2"/>
    <property type="match status" value="1"/>
</dbReference>
<feature type="region of interest" description="Disordered" evidence="6">
    <location>
        <begin position="1"/>
        <end position="21"/>
    </location>
</feature>
<organism evidence="9 10">
    <name type="scientific">Microbacterium keratanolyticum</name>
    <dbReference type="NCBI Taxonomy" id="67574"/>
    <lineage>
        <taxon>Bacteria</taxon>
        <taxon>Bacillati</taxon>
        <taxon>Actinomycetota</taxon>
        <taxon>Actinomycetes</taxon>
        <taxon>Micrococcales</taxon>
        <taxon>Microbacteriaceae</taxon>
        <taxon>Microbacterium</taxon>
    </lineage>
</organism>
<evidence type="ECO:0000256" key="6">
    <source>
        <dbReference type="SAM" id="MobiDB-lite"/>
    </source>
</evidence>
<feature type="domain" description="Putative zinc-finger" evidence="8">
    <location>
        <begin position="203"/>
        <end position="236"/>
    </location>
</feature>
<dbReference type="InterPro" id="IPR039425">
    <property type="entry name" value="RNA_pol_sigma-70-like"/>
</dbReference>
<keyword evidence="3" id="KW-0731">Sigma factor</keyword>
<dbReference type="InterPro" id="IPR013324">
    <property type="entry name" value="RNA_pol_sigma_r3/r4-like"/>
</dbReference>
<dbReference type="RefSeq" id="WP_204937916.1">
    <property type="nucleotide sequence ID" value="NZ_BAAAUM010000002.1"/>
</dbReference>
<dbReference type="SUPFAM" id="SSF88659">
    <property type="entry name" value="Sigma3 and sigma4 domains of RNA polymerase sigma factors"/>
    <property type="match status" value="1"/>
</dbReference>
<evidence type="ECO:0000256" key="4">
    <source>
        <dbReference type="ARBA" id="ARBA00023125"/>
    </source>
</evidence>
<dbReference type="InterPro" id="IPR036388">
    <property type="entry name" value="WH-like_DNA-bd_sf"/>
</dbReference>
<dbReference type="Pfam" id="PF04542">
    <property type="entry name" value="Sigma70_r2"/>
    <property type="match status" value="1"/>
</dbReference>
<evidence type="ECO:0000256" key="1">
    <source>
        <dbReference type="ARBA" id="ARBA00010641"/>
    </source>
</evidence>
<dbReference type="InterPro" id="IPR014284">
    <property type="entry name" value="RNA_pol_sigma-70_dom"/>
</dbReference>
<dbReference type="GO" id="GO:0003677">
    <property type="term" value="F:DNA binding"/>
    <property type="evidence" value="ECO:0007669"/>
    <property type="project" value="UniProtKB-KW"/>
</dbReference>
<feature type="compositionally biased region" description="Low complexity" evidence="6">
    <location>
        <begin position="454"/>
        <end position="466"/>
    </location>
</feature>
<evidence type="ECO:0000259" key="7">
    <source>
        <dbReference type="Pfam" id="PF04542"/>
    </source>
</evidence>
<evidence type="ECO:0008006" key="11">
    <source>
        <dbReference type="Google" id="ProtNLM"/>
    </source>
</evidence>
<evidence type="ECO:0000256" key="2">
    <source>
        <dbReference type="ARBA" id="ARBA00023015"/>
    </source>
</evidence>
<dbReference type="PANTHER" id="PTHR43133">
    <property type="entry name" value="RNA POLYMERASE ECF-TYPE SIGMA FACTO"/>
    <property type="match status" value="1"/>
</dbReference>
<keyword evidence="5" id="KW-0804">Transcription</keyword>
<dbReference type="InterPro" id="IPR027383">
    <property type="entry name" value="Znf_put"/>
</dbReference>
<evidence type="ECO:0000259" key="8">
    <source>
        <dbReference type="Pfam" id="PF13490"/>
    </source>
</evidence>
<dbReference type="Proteomes" id="UP001142325">
    <property type="component" value="Unassembled WGS sequence"/>
</dbReference>
<gene>
    <name evidence="9" type="ORF">GCM10017596_28290</name>
</gene>
<dbReference type="Gene3D" id="1.10.1740.10">
    <property type="match status" value="1"/>
</dbReference>
<feature type="compositionally biased region" description="Low complexity" evidence="6">
    <location>
        <begin position="682"/>
        <end position="702"/>
    </location>
</feature>
<feature type="region of interest" description="Disordered" evidence="6">
    <location>
        <begin position="396"/>
        <end position="549"/>
    </location>
</feature>
<reference evidence="9" key="2">
    <citation type="submission" date="2023-01" db="EMBL/GenBank/DDBJ databases">
        <authorList>
            <person name="Sun Q."/>
            <person name="Evtushenko L."/>
        </authorList>
    </citation>
    <scope>NUCLEOTIDE SEQUENCE</scope>
    <source>
        <strain evidence="9">VKM Ac-1958</strain>
    </source>
</reference>
<name>A0A9W6MAC3_9MICO</name>
<evidence type="ECO:0000256" key="5">
    <source>
        <dbReference type="ARBA" id="ARBA00023163"/>
    </source>
</evidence>
<dbReference type="PANTHER" id="PTHR43133:SF8">
    <property type="entry name" value="RNA POLYMERASE SIGMA FACTOR HI_1459-RELATED"/>
    <property type="match status" value="1"/>
</dbReference>
<feature type="compositionally biased region" description="Pro residues" evidence="6">
    <location>
        <begin position="432"/>
        <end position="450"/>
    </location>
</feature>
<dbReference type="EMBL" id="BSET01000002">
    <property type="protein sequence ID" value="GLK03114.1"/>
    <property type="molecule type" value="Genomic_DNA"/>
</dbReference>
<dbReference type="InterPro" id="IPR007627">
    <property type="entry name" value="RNA_pol_sigma70_r2"/>
</dbReference>
<feature type="domain" description="RNA polymerase sigma-70 region 2" evidence="7">
    <location>
        <begin position="53"/>
        <end position="105"/>
    </location>
</feature>
<keyword evidence="2" id="KW-0805">Transcription regulation</keyword>
<dbReference type="InterPro" id="IPR041916">
    <property type="entry name" value="Anti_sigma_zinc_sf"/>
</dbReference>
<dbReference type="SUPFAM" id="SSF88946">
    <property type="entry name" value="Sigma2 domain of RNA polymerase sigma factors"/>
    <property type="match status" value="1"/>
</dbReference>
<dbReference type="AlphaFoldDB" id="A0A9W6MAC3"/>
<feature type="compositionally biased region" description="Acidic residues" evidence="6">
    <location>
        <begin position="467"/>
        <end position="478"/>
    </location>
</feature>
<accession>A0A9W6MAC3</accession>
<feature type="compositionally biased region" description="Low complexity" evidence="6">
    <location>
        <begin position="489"/>
        <end position="539"/>
    </location>
</feature>
<reference evidence="9" key="1">
    <citation type="journal article" date="2014" name="Int. J. Syst. Evol. Microbiol.">
        <title>Complete genome sequence of Corynebacterium casei LMG S-19264T (=DSM 44701T), isolated from a smear-ripened cheese.</title>
        <authorList>
            <consortium name="US DOE Joint Genome Institute (JGI-PGF)"/>
            <person name="Walter F."/>
            <person name="Albersmeier A."/>
            <person name="Kalinowski J."/>
            <person name="Ruckert C."/>
        </authorList>
    </citation>
    <scope>NUCLEOTIDE SEQUENCE</scope>
    <source>
        <strain evidence="9">VKM Ac-1958</strain>
    </source>
</reference>
<keyword evidence="10" id="KW-1185">Reference proteome</keyword>
<comment type="similarity">
    <text evidence="1">Belongs to the sigma-70 factor family. ECF subfamily.</text>
</comment>
<dbReference type="GO" id="GO:0016987">
    <property type="term" value="F:sigma factor activity"/>
    <property type="evidence" value="ECO:0007669"/>
    <property type="project" value="UniProtKB-KW"/>
</dbReference>
<protein>
    <recommendedName>
        <fullName evidence="11">RNA polymerase sigma factor (Sigma-70 family)</fullName>
    </recommendedName>
</protein>
<dbReference type="InterPro" id="IPR013325">
    <property type="entry name" value="RNA_pol_sigma_r2"/>
</dbReference>
<evidence type="ECO:0000256" key="3">
    <source>
        <dbReference type="ARBA" id="ARBA00023082"/>
    </source>
</evidence>
<dbReference type="GO" id="GO:0006352">
    <property type="term" value="P:DNA-templated transcription initiation"/>
    <property type="evidence" value="ECO:0007669"/>
    <property type="project" value="InterPro"/>
</dbReference>
<evidence type="ECO:0000313" key="9">
    <source>
        <dbReference type="EMBL" id="GLK03114.1"/>
    </source>
</evidence>
<dbReference type="Gene3D" id="1.10.10.1320">
    <property type="entry name" value="Anti-sigma factor, zinc-finger domain"/>
    <property type="match status" value="1"/>
</dbReference>
<evidence type="ECO:0000313" key="10">
    <source>
        <dbReference type="Proteomes" id="UP001142325"/>
    </source>
</evidence>
<proteinExistence type="inferred from homology"/>
<sequence length="746" mass="75750">MTTPDNAHQPDGFSRPLEGTGDADLVLRSRSGDAEAFGELWQRHYRSGIVVARATTSVLDADDLVQEAYTRIYQAIQAGGGPTGSFRAYLFTSIRNTAASWGRARREDPIDEFDAIPDPQTTEAGVGEALDHSLTATAFRSLPTRWQEVLWYTEIERMKPAAVGALLGMSAGATSQLAFRAREGLREAWIQAHLHAAGSEPDCAWTIERLGAYSRGNLSGRDRTKLDAHLKDCQRCVIVAAEAKDVSHRLALVLVPLVLGVSGGSAYLAALQHGTATSIPLAAMPSSVMDGAAYLGAAPGIDATAHATSGAGGQTVGAGGAASGAGGAASSGGIISGIGALVGVGSAALVVAGAVVAAAVVPGLLLAPSATSLPVAGELGGPGIVAEVAPDADAGERPLVIVPNASTPRTRSGQDPRAEAPLADAPTSTTPPVTPPEQTAPPVDPDPTDPTDPTDPGVTDPGVTDPGETEPGETDPTDPTEPTDPTDPTDPGTTDPGTTDPGTTDPTDPGTTDPTDPTDLGTTDPGTTDPGTTDPTEPGIPVGALPTVGTPTITCDASPRLFRWAEYAFPVSGIPSTEVELLVDGFVGPRTALDETGTGTVVLRTTALDWLLDAFVQFRYVTASDDAAKTPTVALSSFGSTTHCLIDGEPATETDENAPTEATDPPPSAPAAPTDEAPPVPAARVESTTDSSRADESASADTPTGDPNAGETAVEDPVAESPLAEQSVMNEPAADVAPDSTAAVAD</sequence>